<evidence type="ECO:0000313" key="3">
    <source>
        <dbReference type="EMBL" id="SEM82733.1"/>
    </source>
</evidence>
<dbReference type="PANTHER" id="PTHR35272:SF3">
    <property type="entry name" value="THIOL:DISULFIDE INTERCHANGE PROTEIN DSBC"/>
    <property type="match status" value="1"/>
</dbReference>
<accession>A0A1H8BIX6</accession>
<keyword evidence="4" id="KW-1185">Reference proteome</keyword>
<sequence>MRKTLLTTALLTLPFATPALAFDPAAMTEAERAAFRTEIRSYLMENPEVLMEAIGVLEQRQQENAAQADLDMLATNHDTIFNDPASWVGGNPEGDITVVEFLDYRCGYCRKSYEEVEELVKSDGNIRFVVKEFPILGEQSTLSSQFAIATRMVAGDEAYKRAHDALITLRGDATPDTLGALAKDLGLDADAILAKMSAPEVQAIIAANHALGTTMQINGTPSFVIDQTMVRGYVPLDAMRQIVEGQRRDG</sequence>
<dbReference type="RefSeq" id="WP_091297760.1">
    <property type="nucleotide sequence ID" value="NZ_FOCE01000002.1"/>
</dbReference>
<evidence type="ECO:0000313" key="4">
    <source>
        <dbReference type="Proteomes" id="UP000198761"/>
    </source>
</evidence>
<dbReference type="GO" id="GO:0016853">
    <property type="term" value="F:isomerase activity"/>
    <property type="evidence" value="ECO:0007669"/>
    <property type="project" value="UniProtKB-KW"/>
</dbReference>
<dbReference type="CDD" id="cd03023">
    <property type="entry name" value="DsbA_Com1_like"/>
    <property type="match status" value="1"/>
</dbReference>
<dbReference type="AlphaFoldDB" id="A0A1H8BIX6"/>
<feature type="domain" description="Thioredoxin" evidence="2">
    <location>
        <begin position="61"/>
        <end position="248"/>
    </location>
</feature>
<dbReference type="Pfam" id="PF18312">
    <property type="entry name" value="ScsC_N"/>
    <property type="match status" value="1"/>
</dbReference>
<proteinExistence type="predicted"/>
<dbReference type="EMBL" id="FOCE01000002">
    <property type="protein sequence ID" value="SEM82733.1"/>
    <property type="molecule type" value="Genomic_DNA"/>
</dbReference>
<dbReference type="PROSITE" id="PS51352">
    <property type="entry name" value="THIOREDOXIN_2"/>
    <property type="match status" value="1"/>
</dbReference>
<keyword evidence="1" id="KW-0732">Signal</keyword>
<evidence type="ECO:0000259" key="2">
    <source>
        <dbReference type="PROSITE" id="PS51352"/>
    </source>
</evidence>
<dbReference type="InterPro" id="IPR013766">
    <property type="entry name" value="Thioredoxin_domain"/>
</dbReference>
<dbReference type="Gene3D" id="3.40.30.10">
    <property type="entry name" value="Glutaredoxin"/>
    <property type="match status" value="1"/>
</dbReference>
<evidence type="ECO:0000256" key="1">
    <source>
        <dbReference type="SAM" id="SignalP"/>
    </source>
</evidence>
<dbReference type="GO" id="GO:0016491">
    <property type="term" value="F:oxidoreductase activity"/>
    <property type="evidence" value="ECO:0007669"/>
    <property type="project" value="InterPro"/>
</dbReference>
<dbReference type="PANTHER" id="PTHR35272">
    <property type="entry name" value="THIOL:DISULFIDE INTERCHANGE PROTEIN DSBC-RELATED"/>
    <property type="match status" value="1"/>
</dbReference>
<gene>
    <name evidence="3" type="ORF">SAMN04488103_102189</name>
</gene>
<feature type="signal peptide" evidence="1">
    <location>
        <begin position="1"/>
        <end position="21"/>
    </location>
</feature>
<dbReference type="SUPFAM" id="SSF52833">
    <property type="entry name" value="Thioredoxin-like"/>
    <property type="match status" value="1"/>
</dbReference>
<protein>
    <submittedName>
        <fullName evidence="3">Protein-disulfide isomerase</fullName>
    </submittedName>
</protein>
<dbReference type="Proteomes" id="UP000198761">
    <property type="component" value="Unassembled WGS sequence"/>
</dbReference>
<organism evidence="3 4">
    <name type="scientific">Gemmobacter aquatilis</name>
    <dbReference type="NCBI Taxonomy" id="933059"/>
    <lineage>
        <taxon>Bacteria</taxon>
        <taxon>Pseudomonadati</taxon>
        <taxon>Pseudomonadota</taxon>
        <taxon>Alphaproteobacteria</taxon>
        <taxon>Rhodobacterales</taxon>
        <taxon>Paracoccaceae</taxon>
        <taxon>Gemmobacter</taxon>
    </lineage>
</organism>
<dbReference type="OrthoDB" id="9780147at2"/>
<name>A0A1H8BIX6_9RHOB</name>
<reference evidence="3 4" key="1">
    <citation type="submission" date="2016-10" db="EMBL/GenBank/DDBJ databases">
        <authorList>
            <person name="de Groot N.N."/>
        </authorList>
    </citation>
    <scope>NUCLEOTIDE SEQUENCE [LARGE SCALE GENOMIC DNA]</scope>
    <source>
        <strain evidence="3 4">DSM 3857</strain>
    </source>
</reference>
<dbReference type="STRING" id="933059.SAMN04488103_102189"/>
<keyword evidence="3" id="KW-0413">Isomerase</keyword>
<dbReference type="InterPro" id="IPR051470">
    <property type="entry name" value="Thiol:disulfide_interchange"/>
</dbReference>
<feature type="chain" id="PRO_5011440079" evidence="1">
    <location>
        <begin position="22"/>
        <end position="250"/>
    </location>
</feature>
<dbReference type="InterPro" id="IPR036249">
    <property type="entry name" value="Thioredoxin-like_sf"/>
</dbReference>
<dbReference type="InterPro" id="IPR001853">
    <property type="entry name" value="DSBA-like_thioredoxin_dom"/>
</dbReference>
<dbReference type="Pfam" id="PF01323">
    <property type="entry name" value="DSBA"/>
    <property type="match status" value="1"/>
</dbReference>
<dbReference type="InterPro" id="IPR041205">
    <property type="entry name" value="ScsC_N"/>
</dbReference>